<keyword evidence="4" id="KW-1185">Reference proteome</keyword>
<keyword evidence="1" id="KW-0677">Repeat</keyword>
<dbReference type="NCBIfam" id="TIGR00756">
    <property type="entry name" value="PPR"/>
    <property type="match status" value="2"/>
</dbReference>
<dbReference type="PROSITE" id="PS51375">
    <property type="entry name" value="PPR"/>
    <property type="match status" value="2"/>
</dbReference>
<organism evidence="3 4">
    <name type="scientific">Stylosanthes scabra</name>
    <dbReference type="NCBI Taxonomy" id="79078"/>
    <lineage>
        <taxon>Eukaryota</taxon>
        <taxon>Viridiplantae</taxon>
        <taxon>Streptophyta</taxon>
        <taxon>Embryophyta</taxon>
        <taxon>Tracheophyta</taxon>
        <taxon>Spermatophyta</taxon>
        <taxon>Magnoliopsida</taxon>
        <taxon>eudicotyledons</taxon>
        <taxon>Gunneridae</taxon>
        <taxon>Pentapetalae</taxon>
        <taxon>rosids</taxon>
        <taxon>fabids</taxon>
        <taxon>Fabales</taxon>
        <taxon>Fabaceae</taxon>
        <taxon>Papilionoideae</taxon>
        <taxon>50 kb inversion clade</taxon>
        <taxon>dalbergioids sensu lato</taxon>
        <taxon>Dalbergieae</taxon>
        <taxon>Pterocarpus clade</taxon>
        <taxon>Stylosanthes</taxon>
    </lineage>
</organism>
<name>A0ABU6ZYN8_9FABA</name>
<evidence type="ECO:0000256" key="2">
    <source>
        <dbReference type="PROSITE-ProRule" id="PRU00708"/>
    </source>
</evidence>
<accession>A0ABU6ZYN8</accession>
<feature type="repeat" description="PPR" evidence="2">
    <location>
        <begin position="120"/>
        <end position="154"/>
    </location>
</feature>
<dbReference type="PANTHER" id="PTHR47926:SF433">
    <property type="entry name" value="PENTATRICOPEPTIDE REPEAT-CONTAINING PROTEIN"/>
    <property type="match status" value="1"/>
</dbReference>
<dbReference type="Pfam" id="PF01535">
    <property type="entry name" value="PPR"/>
    <property type="match status" value="1"/>
</dbReference>
<evidence type="ECO:0000313" key="4">
    <source>
        <dbReference type="Proteomes" id="UP001341840"/>
    </source>
</evidence>
<dbReference type="InterPro" id="IPR002885">
    <property type="entry name" value="PPR_rpt"/>
</dbReference>
<comment type="caution">
    <text evidence="3">The sequence shown here is derived from an EMBL/GenBank/DDBJ whole genome shotgun (WGS) entry which is preliminary data.</text>
</comment>
<dbReference type="Gene3D" id="1.25.40.10">
    <property type="entry name" value="Tetratricopeptide repeat domain"/>
    <property type="match status" value="2"/>
</dbReference>
<dbReference type="PANTHER" id="PTHR47926">
    <property type="entry name" value="PENTATRICOPEPTIDE REPEAT-CONTAINING PROTEIN"/>
    <property type="match status" value="1"/>
</dbReference>
<gene>
    <name evidence="3" type="ORF">PIB30_110216</name>
</gene>
<evidence type="ECO:0000313" key="3">
    <source>
        <dbReference type="EMBL" id="MED6227104.1"/>
    </source>
</evidence>
<dbReference type="InterPro" id="IPR046960">
    <property type="entry name" value="PPR_At4g14850-like_plant"/>
</dbReference>
<reference evidence="3 4" key="1">
    <citation type="journal article" date="2023" name="Plants (Basel)">
        <title>Bridging the Gap: Combining Genomics and Transcriptomics Approaches to Understand Stylosanthes scabra, an Orphan Legume from the Brazilian Caatinga.</title>
        <authorList>
            <person name="Ferreira-Neto J.R.C."/>
            <person name="da Silva M.D."/>
            <person name="Binneck E."/>
            <person name="de Melo N.F."/>
            <person name="da Silva R.H."/>
            <person name="de Melo A.L.T.M."/>
            <person name="Pandolfi V."/>
            <person name="Bustamante F.O."/>
            <person name="Brasileiro-Vidal A.C."/>
            <person name="Benko-Iseppon A.M."/>
        </authorList>
    </citation>
    <scope>NUCLEOTIDE SEQUENCE [LARGE SCALE GENOMIC DNA]</scope>
    <source>
        <tissue evidence="3">Leaves</tissue>
    </source>
</reference>
<protein>
    <recommendedName>
        <fullName evidence="5">Pentatricopeptide repeat-containing protein</fullName>
    </recommendedName>
</protein>
<dbReference type="Pfam" id="PF13041">
    <property type="entry name" value="PPR_2"/>
    <property type="match status" value="2"/>
</dbReference>
<sequence length="220" mass="25083">MWPFHIHPPPVRPNAPQELVTWTTLVSSNLRNGNLPRAFHMFNHMRQVGESPNEYTFSALLRACADPGFRDVGLQLHALLVRCGLERDKFAGSSLMNMYFSSDNDLESASCVFHELLERDLVAWNVMISGFAQVGKFGVVKRLFNEMREVHFLRPNHSTFIGLFKCCSSLEEVRGVHGLMFKFGNKVDMVVGSALVDLYAEFRDIDSCRKIFDCMEEKDS</sequence>
<dbReference type="EMBL" id="JASCZI010277972">
    <property type="protein sequence ID" value="MED6227104.1"/>
    <property type="molecule type" value="Genomic_DNA"/>
</dbReference>
<feature type="repeat" description="PPR" evidence="2">
    <location>
        <begin position="18"/>
        <end position="52"/>
    </location>
</feature>
<feature type="non-terminal residue" evidence="3">
    <location>
        <position position="220"/>
    </location>
</feature>
<proteinExistence type="predicted"/>
<evidence type="ECO:0000256" key="1">
    <source>
        <dbReference type="ARBA" id="ARBA00022737"/>
    </source>
</evidence>
<evidence type="ECO:0008006" key="5">
    <source>
        <dbReference type="Google" id="ProtNLM"/>
    </source>
</evidence>
<dbReference type="InterPro" id="IPR011990">
    <property type="entry name" value="TPR-like_helical_dom_sf"/>
</dbReference>
<dbReference type="Proteomes" id="UP001341840">
    <property type="component" value="Unassembled WGS sequence"/>
</dbReference>